<reference evidence="1" key="1">
    <citation type="submission" date="2022-07" db="EMBL/GenBank/DDBJ databases">
        <title>Genome Sequence of Physisporinus lineatus.</title>
        <authorList>
            <person name="Buettner E."/>
        </authorList>
    </citation>
    <scope>NUCLEOTIDE SEQUENCE</scope>
    <source>
        <strain evidence="1">VT162</strain>
    </source>
</reference>
<comment type="caution">
    <text evidence="1">The sequence shown here is derived from an EMBL/GenBank/DDBJ whole genome shotgun (WGS) entry which is preliminary data.</text>
</comment>
<dbReference type="Proteomes" id="UP001212997">
    <property type="component" value="Unassembled WGS sequence"/>
</dbReference>
<gene>
    <name evidence="1" type="ORF">NLI96_g572</name>
</gene>
<dbReference type="AlphaFoldDB" id="A0AAD5VHQ0"/>
<evidence type="ECO:0000313" key="1">
    <source>
        <dbReference type="EMBL" id="KAJ3491629.1"/>
    </source>
</evidence>
<accession>A0AAD5VHQ0</accession>
<proteinExistence type="predicted"/>
<sequence length="252" mass="28245">MEMYRILTTAYALAIEPSIFNSGILFMDSIVSVVVTRFILSLRSVDLPRSNVPGDTSTGARETFISRLHFASQIRSMDLVGNIGAPLDHFEADKDVVVDPCVESELEETSRCVRSIFLNTLGRRIRRYRCRRASNDSLQIGLRVFVAFSLLAQAVHSRGQVGSGDIAELTHALHHTFVILHIGREQKWVRYAVSMGQEPLKFNMRASNGFGRIFHLAGSSSERSRLQVCPDSPGDKNEWYWTRLSGFIASPP</sequence>
<name>A0AAD5VHQ0_9APHY</name>
<organism evidence="1 2">
    <name type="scientific">Meripilus lineatus</name>
    <dbReference type="NCBI Taxonomy" id="2056292"/>
    <lineage>
        <taxon>Eukaryota</taxon>
        <taxon>Fungi</taxon>
        <taxon>Dikarya</taxon>
        <taxon>Basidiomycota</taxon>
        <taxon>Agaricomycotina</taxon>
        <taxon>Agaricomycetes</taxon>
        <taxon>Polyporales</taxon>
        <taxon>Meripilaceae</taxon>
        <taxon>Meripilus</taxon>
    </lineage>
</organism>
<keyword evidence="2" id="KW-1185">Reference proteome</keyword>
<protein>
    <submittedName>
        <fullName evidence="1">Uncharacterized protein</fullName>
    </submittedName>
</protein>
<dbReference type="EMBL" id="JANAWD010000009">
    <property type="protein sequence ID" value="KAJ3491629.1"/>
    <property type="molecule type" value="Genomic_DNA"/>
</dbReference>
<evidence type="ECO:0000313" key="2">
    <source>
        <dbReference type="Proteomes" id="UP001212997"/>
    </source>
</evidence>